<sequence length="161" mass="16718">MNKIFKVLFMLSALSLLCFAQAKQTTTITKDIVELNENGAGKKVGTVTVTETANGVSIDLEAKGLALESGVAELHLYGSNSPQATETAEANSFSGGGLGEDIGDLGALMVNADGSISQTVVSDGIKVSDIEGKALVITDEVDNYANSLAEGSKEPLYIARF</sequence>
<dbReference type="InterPro" id="IPR036423">
    <property type="entry name" value="SOD-like_Cu/Zn_dom_sf"/>
</dbReference>
<feature type="signal peptide" evidence="2">
    <location>
        <begin position="1"/>
        <end position="22"/>
    </location>
</feature>
<dbReference type="Proteomes" id="UP000322814">
    <property type="component" value="Unassembled WGS sequence"/>
</dbReference>
<dbReference type="Pfam" id="PF00080">
    <property type="entry name" value="Sod_Cu"/>
    <property type="match status" value="1"/>
</dbReference>
<evidence type="ECO:0000313" key="8">
    <source>
        <dbReference type="Proteomes" id="UP000322307"/>
    </source>
</evidence>
<dbReference type="GO" id="GO:0046872">
    <property type="term" value="F:metal ion binding"/>
    <property type="evidence" value="ECO:0007669"/>
    <property type="project" value="InterPro"/>
</dbReference>
<dbReference type="InterPro" id="IPR001424">
    <property type="entry name" value="SOD_Cu_Zn_dom"/>
</dbReference>
<reference evidence="6" key="2">
    <citation type="submission" date="2019-01" db="EMBL/GenBank/DDBJ databases">
        <authorList>
            <person name="Thorell K."/>
        </authorList>
    </citation>
    <scope>NUCLEOTIDE SEQUENCE</scope>
    <source>
        <strain evidence="7">PC2777IV</strain>
        <strain evidence="6">PC3939II</strain>
        <strain evidence="5">PC4580III</strain>
        <strain evidence="4">W1</strain>
    </source>
</reference>
<dbReference type="Proteomes" id="UP000325013">
    <property type="component" value="Unassembled WGS sequence"/>
</dbReference>
<evidence type="ECO:0000313" key="4">
    <source>
        <dbReference type="EMBL" id="TXJ11157.1"/>
    </source>
</evidence>
<accession>A0A5C8FNV5</accession>
<organism evidence="6 8">
    <name type="scientific">Brachyspira aalborgi</name>
    <dbReference type="NCBI Taxonomy" id="29522"/>
    <lineage>
        <taxon>Bacteria</taxon>
        <taxon>Pseudomonadati</taxon>
        <taxon>Spirochaetota</taxon>
        <taxon>Spirochaetia</taxon>
        <taxon>Brachyspirales</taxon>
        <taxon>Brachyspiraceae</taxon>
        <taxon>Brachyspira</taxon>
    </lineage>
</organism>
<dbReference type="EMBL" id="SAYJ01000017">
    <property type="protein sequence ID" value="TXJ56360.1"/>
    <property type="molecule type" value="Genomic_DNA"/>
</dbReference>
<proteinExistence type="inferred from homology"/>
<evidence type="ECO:0000313" key="11">
    <source>
        <dbReference type="Proteomes" id="UP000325116"/>
    </source>
</evidence>
<protein>
    <recommendedName>
        <fullName evidence="3">Superoxide dismutase copper/zinc binding domain-containing protein</fullName>
    </recommendedName>
</protein>
<dbReference type="GO" id="GO:0006801">
    <property type="term" value="P:superoxide metabolic process"/>
    <property type="evidence" value="ECO:0007669"/>
    <property type="project" value="InterPro"/>
</dbReference>
<evidence type="ECO:0000256" key="1">
    <source>
        <dbReference type="ARBA" id="ARBA00010457"/>
    </source>
</evidence>
<dbReference type="Proteomes" id="UP000322307">
    <property type="component" value="Unassembled WGS sequence"/>
</dbReference>
<comment type="similarity">
    <text evidence="1">Belongs to the Cu-Zn superoxide dismutase family.</text>
</comment>
<dbReference type="RefSeq" id="WP_147529272.1">
    <property type="nucleotide sequence ID" value="NZ_SAXT01000006.1"/>
</dbReference>
<evidence type="ECO:0000313" key="9">
    <source>
        <dbReference type="Proteomes" id="UP000322814"/>
    </source>
</evidence>
<dbReference type="Gene3D" id="2.60.40.200">
    <property type="entry name" value="Superoxide dismutase, copper/zinc binding domain"/>
    <property type="match status" value="1"/>
</dbReference>
<dbReference type="AlphaFoldDB" id="A0A5C8FNV5"/>
<comment type="caution">
    <text evidence="6">The sequence shown here is derived from an EMBL/GenBank/DDBJ whole genome shotgun (WGS) entry which is preliminary data.</text>
</comment>
<keyword evidence="2" id="KW-0732">Signal</keyword>
<evidence type="ECO:0000313" key="7">
    <source>
        <dbReference type="EMBL" id="TXJ56360.1"/>
    </source>
</evidence>
<dbReference type="SUPFAM" id="SSF49329">
    <property type="entry name" value="Cu,Zn superoxide dismutase-like"/>
    <property type="match status" value="1"/>
</dbReference>
<dbReference type="OrthoDB" id="77574at203691"/>
<feature type="domain" description="Superoxide dismutase copper/zinc binding" evidence="3">
    <location>
        <begin position="45"/>
        <end position="147"/>
    </location>
</feature>
<evidence type="ECO:0000313" key="5">
    <source>
        <dbReference type="EMBL" id="TXJ38161.1"/>
    </source>
</evidence>
<dbReference type="EMBL" id="SAYB01000003">
    <property type="protein sequence ID" value="TXJ38161.1"/>
    <property type="molecule type" value="Genomic_DNA"/>
</dbReference>
<dbReference type="Proteomes" id="UP000325116">
    <property type="component" value="Unassembled WGS sequence"/>
</dbReference>
<name>A0A5C8FNV5_9SPIR</name>
<evidence type="ECO:0000313" key="6">
    <source>
        <dbReference type="EMBL" id="TXJ51250.1"/>
    </source>
</evidence>
<reference evidence="8 9" key="1">
    <citation type="journal article" date="1992" name="Lakartidningen">
        <title>[Penicillin V and not amoxicillin is the first choice preparation in acute otitis].</title>
        <authorList>
            <person name="Kamme C."/>
            <person name="Lundgren K."/>
            <person name="Prellner K."/>
        </authorList>
    </citation>
    <scope>NUCLEOTIDE SEQUENCE [LARGE SCALE GENOMIC DNA]</scope>
    <source>
        <strain evidence="7 10">PC2777IV</strain>
        <strain evidence="6 8">PC3939II</strain>
        <strain evidence="5 9">PC4580III</strain>
        <strain evidence="4 11">W1</strain>
    </source>
</reference>
<evidence type="ECO:0000259" key="3">
    <source>
        <dbReference type="Pfam" id="PF00080"/>
    </source>
</evidence>
<gene>
    <name evidence="7" type="ORF">EPJ67_08945</name>
    <name evidence="5" type="ORF">EPJ78_05535</name>
    <name evidence="4" type="ORF">EPJ80_11090</name>
    <name evidence="6" type="ORF">EPJ84_05120</name>
</gene>
<dbReference type="EMBL" id="SAYE01000009">
    <property type="protein sequence ID" value="TXJ51250.1"/>
    <property type="molecule type" value="Genomic_DNA"/>
</dbReference>
<evidence type="ECO:0000313" key="10">
    <source>
        <dbReference type="Proteomes" id="UP000325013"/>
    </source>
</evidence>
<feature type="chain" id="PRO_5033477164" description="Superoxide dismutase copper/zinc binding domain-containing protein" evidence="2">
    <location>
        <begin position="23"/>
        <end position="161"/>
    </location>
</feature>
<evidence type="ECO:0000256" key="2">
    <source>
        <dbReference type="SAM" id="SignalP"/>
    </source>
</evidence>
<dbReference type="EMBL" id="SAXT01000006">
    <property type="protein sequence ID" value="TXJ11157.1"/>
    <property type="molecule type" value="Genomic_DNA"/>
</dbReference>